<dbReference type="PANTHER" id="PTHR48075:SF5">
    <property type="entry name" value="3-HYDROXYBUTYRYL-COA DEHYDROGENASE"/>
    <property type="match status" value="1"/>
</dbReference>
<sequence>MKQSTNVAVCGAGGTMGAGIAIVSARSGHRTICYDTSASGLERARGQIEKFFAKSVSLGKLTAEQQARALDGLTMTTSLDDLGACELVIEAVFENLEVKKQLFGKLDSVCAETAVFASNTSTLSITEIAAGSARPDRVVGMHFCLPAQLMALVEMTPGLRTDAAVFDAAWNWVTAAGQVPVRTQDKPGFILNALLVPFNNDAIRAVEAGVASPADIDRAIKTALGNKLGPLELVDLVGLDTQVRLCDAFYANTYDPRAAAPPLLKRMVAAGLLGRKSGRGFFAYSGQAMFGA</sequence>
<keyword evidence="6" id="KW-1185">Reference proteome</keyword>
<dbReference type="Gene3D" id="3.40.50.720">
    <property type="entry name" value="NAD(P)-binding Rossmann-like Domain"/>
    <property type="match status" value="1"/>
</dbReference>
<dbReference type="InterPro" id="IPR036291">
    <property type="entry name" value="NAD(P)-bd_dom_sf"/>
</dbReference>
<dbReference type="PANTHER" id="PTHR48075">
    <property type="entry name" value="3-HYDROXYACYL-COA DEHYDROGENASE FAMILY PROTEIN"/>
    <property type="match status" value="1"/>
</dbReference>
<protein>
    <submittedName>
        <fullName evidence="5">3-hydroxyacyl-CoA dehydrogenase</fullName>
    </submittedName>
</protein>
<name>A0A2V3U583_9HYPH</name>
<keyword evidence="1" id="KW-0560">Oxidoreductase</keyword>
<dbReference type="InterPro" id="IPR006176">
    <property type="entry name" value="3-OHacyl-CoA_DH_NAD-bd"/>
</dbReference>
<dbReference type="OrthoDB" id="9771883at2"/>
<dbReference type="AlphaFoldDB" id="A0A2V3U583"/>
<dbReference type="RefSeq" id="WP_110375212.1">
    <property type="nucleotide sequence ID" value="NZ_JAHBRY010000001.1"/>
</dbReference>
<evidence type="ECO:0000259" key="4">
    <source>
        <dbReference type="Pfam" id="PF02737"/>
    </source>
</evidence>
<feature type="domain" description="3-hydroxyacyl-CoA dehydrogenase C-terminal" evidence="3">
    <location>
        <begin position="188"/>
        <end position="284"/>
    </location>
</feature>
<proteinExistence type="predicted"/>
<dbReference type="Pfam" id="PF02737">
    <property type="entry name" value="3HCDH_N"/>
    <property type="match status" value="1"/>
</dbReference>
<dbReference type="PIRSF" id="PIRSF000105">
    <property type="entry name" value="HCDH"/>
    <property type="match status" value="1"/>
</dbReference>
<dbReference type="InterPro" id="IPR006108">
    <property type="entry name" value="3HC_DH_C"/>
</dbReference>
<dbReference type="InterPro" id="IPR022694">
    <property type="entry name" value="3-OHacyl-CoA_DH"/>
</dbReference>
<dbReference type="FunFam" id="3.40.50.720:FF:000009">
    <property type="entry name" value="Fatty oxidation complex, alpha subunit"/>
    <property type="match status" value="1"/>
</dbReference>
<dbReference type="SUPFAM" id="SSF51735">
    <property type="entry name" value="NAD(P)-binding Rossmann-fold domains"/>
    <property type="match status" value="1"/>
</dbReference>
<gene>
    <name evidence="5" type="ORF">C7450_10649</name>
</gene>
<dbReference type="Pfam" id="PF00725">
    <property type="entry name" value="3HCDH"/>
    <property type="match status" value="1"/>
</dbReference>
<dbReference type="EMBL" id="QJJK01000006">
    <property type="protein sequence ID" value="PXW57877.1"/>
    <property type="molecule type" value="Genomic_DNA"/>
</dbReference>
<evidence type="ECO:0000313" key="5">
    <source>
        <dbReference type="EMBL" id="PXW57877.1"/>
    </source>
</evidence>
<reference evidence="5 6" key="1">
    <citation type="submission" date="2018-05" db="EMBL/GenBank/DDBJ databases">
        <title>Genomic Encyclopedia of Type Strains, Phase IV (KMG-IV): sequencing the most valuable type-strain genomes for metagenomic binning, comparative biology and taxonomic classification.</title>
        <authorList>
            <person name="Goeker M."/>
        </authorList>
    </citation>
    <scope>NUCLEOTIDE SEQUENCE [LARGE SCALE GENOMIC DNA]</scope>
    <source>
        <strain evidence="5 6">DSM 6462</strain>
    </source>
</reference>
<evidence type="ECO:0000256" key="1">
    <source>
        <dbReference type="ARBA" id="ARBA00023002"/>
    </source>
</evidence>
<dbReference type="GO" id="GO:0008691">
    <property type="term" value="F:3-hydroxybutyryl-CoA dehydrogenase activity"/>
    <property type="evidence" value="ECO:0007669"/>
    <property type="project" value="TreeGrafter"/>
</dbReference>
<dbReference type="InterPro" id="IPR008927">
    <property type="entry name" value="6-PGluconate_DH-like_C_sf"/>
</dbReference>
<dbReference type="InterPro" id="IPR013328">
    <property type="entry name" value="6PGD_dom2"/>
</dbReference>
<evidence type="ECO:0000256" key="2">
    <source>
        <dbReference type="PIRSR" id="PIRSR000105-1"/>
    </source>
</evidence>
<dbReference type="Gene3D" id="1.10.1040.10">
    <property type="entry name" value="N-(1-d-carboxylethyl)-l-norvaline Dehydrogenase, domain 2"/>
    <property type="match status" value="1"/>
</dbReference>
<feature type="site" description="Important for catalytic activity" evidence="2">
    <location>
        <position position="142"/>
    </location>
</feature>
<dbReference type="GO" id="GO:0006635">
    <property type="term" value="P:fatty acid beta-oxidation"/>
    <property type="evidence" value="ECO:0007669"/>
    <property type="project" value="TreeGrafter"/>
</dbReference>
<accession>A0A2V3U583</accession>
<dbReference type="SUPFAM" id="SSF48179">
    <property type="entry name" value="6-phosphogluconate dehydrogenase C-terminal domain-like"/>
    <property type="match status" value="1"/>
</dbReference>
<dbReference type="GO" id="GO:0070403">
    <property type="term" value="F:NAD+ binding"/>
    <property type="evidence" value="ECO:0007669"/>
    <property type="project" value="InterPro"/>
</dbReference>
<comment type="caution">
    <text evidence="5">The sequence shown here is derived from an EMBL/GenBank/DDBJ whole genome shotgun (WGS) entry which is preliminary data.</text>
</comment>
<evidence type="ECO:0000313" key="6">
    <source>
        <dbReference type="Proteomes" id="UP000248021"/>
    </source>
</evidence>
<evidence type="ECO:0000259" key="3">
    <source>
        <dbReference type="Pfam" id="PF00725"/>
    </source>
</evidence>
<dbReference type="Proteomes" id="UP000248021">
    <property type="component" value="Unassembled WGS sequence"/>
</dbReference>
<feature type="domain" description="3-hydroxyacyl-CoA dehydrogenase NAD binding" evidence="4">
    <location>
        <begin position="6"/>
        <end position="185"/>
    </location>
</feature>
<organism evidence="5 6">
    <name type="scientific">Chelatococcus asaccharovorans</name>
    <dbReference type="NCBI Taxonomy" id="28210"/>
    <lineage>
        <taxon>Bacteria</taxon>
        <taxon>Pseudomonadati</taxon>
        <taxon>Pseudomonadota</taxon>
        <taxon>Alphaproteobacteria</taxon>
        <taxon>Hyphomicrobiales</taxon>
        <taxon>Chelatococcaceae</taxon>
        <taxon>Chelatococcus</taxon>
    </lineage>
</organism>